<dbReference type="InterPro" id="IPR038417">
    <property type="entry name" value="Alpga-gal_N_sf"/>
</dbReference>
<evidence type="ECO:0000256" key="6">
    <source>
        <dbReference type="PIRNR" id="PIRNR005536"/>
    </source>
</evidence>
<feature type="active site" description="Proton donor" evidence="7">
    <location>
        <position position="552"/>
    </location>
</feature>
<accession>A0A0R1P194</accession>
<dbReference type="GO" id="GO:0016052">
    <property type="term" value="P:carbohydrate catabolic process"/>
    <property type="evidence" value="ECO:0007669"/>
    <property type="project" value="InterPro"/>
</dbReference>
<dbReference type="Pfam" id="PF16875">
    <property type="entry name" value="Glyco_hydro_36N"/>
    <property type="match status" value="1"/>
</dbReference>
<evidence type="ECO:0000256" key="5">
    <source>
        <dbReference type="ARBA" id="ARBA00023295"/>
    </source>
</evidence>
<dbReference type="Pfam" id="PF16874">
    <property type="entry name" value="Glyco_hydro_36C"/>
    <property type="match status" value="1"/>
</dbReference>
<comment type="catalytic activity">
    <reaction evidence="1 6">
        <text>Hydrolysis of terminal, non-reducing alpha-D-galactose residues in alpha-D-galactosides, including galactose oligosaccharides, galactomannans and galactolipids.</text>
        <dbReference type="EC" id="3.2.1.22"/>
    </reaction>
</comment>
<comment type="caution">
    <text evidence="10">The sequence shown here is derived from an EMBL/GenBank/DDBJ whole genome shotgun (WGS) entry which is preliminary data.</text>
</comment>
<evidence type="ECO:0000256" key="1">
    <source>
        <dbReference type="ARBA" id="ARBA00001255"/>
    </source>
</evidence>
<dbReference type="InterPro" id="IPR013785">
    <property type="entry name" value="Aldolase_TIM"/>
</dbReference>
<dbReference type="InterPro" id="IPR002252">
    <property type="entry name" value="Glyco_hydro_36"/>
</dbReference>
<keyword evidence="5 6" id="KW-0326">Glycosidase</keyword>
<sequence length="737" mass="84361">MPAQIKVSKVNHNLIFHLTNSNISYILGVEEHDVLTHYYFGKRVNDYSGVLSYPRLDRSFSPNFADATDRNYSIDTLPQEYPSFGAGDFREPAVVVDQANGSSITQFAYQDYQITDGKQTLAGLPSTFADSADAKTLSIRLYDHVAKITVKLNYTIFADSTIITRSTKIENNGEQPVDIRRATSMNLDIPRNNYQLLQLPGRYAEERQLFIEDINPGIKVLDSKRSASSHMQSPFFALVTPGINEQSGTAYGFSLIYSGSHKSMIQKDPYEQLRIQMGINDFNFNWQLAKKQSFQTPEVMMNYSDHGLNALSQSFHQLIQHHLIRSKFVDKPRPILINNWEATYFDFDEEKIQRIIKKSAELGVELFVLDDGWFGHRNDDKSSLGDWYVNKQKLPNGLSSLANLTHKLNMKFGLWFEPEMISADSDLYREHPDWAIQTPNRPMSLGRDQYVLDFGRKEIRDNIFKQMCAILDHADIDYIKWDMNRNITELYNRNLPAAQQGEAAHRYILGVYDFMDKLTTRYPNILFEGCSGGGGRFDAGMLYYTPQIWTSDNTDAAERVRIQYGTSLVFPPVAMGAHVSKVTNPNTGRTIDINFRSMVASSANMGYELDPFTLTDEQIKVVETENQWYKDNRDLIQFGQLYRLISPFKNNQAAWMFVNDNQSEAIVMFFNLMNQPSYPLTVLKLQGLDPDTKYQINGHQIAYGSELMNLGFYPMGQPTHDFTSARFEIKKVSSHAE</sequence>
<dbReference type="InterPro" id="IPR050985">
    <property type="entry name" value="Alpha-glycosidase_related"/>
</dbReference>
<dbReference type="InterPro" id="IPR031705">
    <property type="entry name" value="Glyco_hydro_36_C"/>
</dbReference>
<evidence type="ECO:0000256" key="2">
    <source>
        <dbReference type="ARBA" id="ARBA00006202"/>
    </source>
</evidence>
<evidence type="ECO:0000313" key="10">
    <source>
        <dbReference type="EMBL" id="KRL22619.1"/>
    </source>
</evidence>
<evidence type="ECO:0000256" key="4">
    <source>
        <dbReference type="ARBA" id="ARBA00022801"/>
    </source>
</evidence>
<evidence type="ECO:0000259" key="9">
    <source>
        <dbReference type="Pfam" id="PF16875"/>
    </source>
</evidence>
<dbReference type="PATRIC" id="fig|1423766.4.peg.2300"/>
<dbReference type="Proteomes" id="UP000051439">
    <property type="component" value="Unassembled WGS sequence"/>
</dbReference>
<dbReference type="EMBL" id="AZEB01000005">
    <property type="protein sequence ID" value="KRL22619.1"/>
    <property type="molecule type" value="Genomic_DNA"/>
</dbReference>
<evidence type="ECO:0000256" key="7">
    <source>
        <dbReference type="PIRSR" id="PIRSR005536-1"/>
    </source>
</evidence>
<feature type="domain" description="Glycosyl hydrolase family 36 C-terminal" evidence="8">
    <location>
        <begin position="652"/>
        <end position="727"/>
    </location>
</feature>
<dbReference type="RefSeq" id="WP_056949229.1">
    <property type="nucleotide sequence ID" value="NZ_AZEB01000005.1"/>
</dbReference>
<dbReference type="InterPro" id="IPR013780">
    <property type="entry name" value="Glyco_hydro_b"/>
</dbReference>
<evidence type="ECO:0000259" key="8">
    <source>
        <dbReference type="Pfam" id="PF16874"/>
    </source>
</evidence>
<dbReference type="PANTHER" id="PTHR43053">
    <property type="entry name" value="GLYCOSIDASE FAMILY 31"/>
    <property type="match status" value="1"/>
</dbReference>
<dbReference type="InterPro" id="IPR000111">
    <property type="entry name" value="Glyco_hydro_27/36_CS"/>
</dbReference>
<name>A0A0R1P194_9LACO</name>
<dbReference type="Gene3D" id="2.60.40.1180">
    <property type="entry name" value="Golgi alpha-mannosidase II"/>
    <property type="match status" value="1"/>
</dbReference>
<organism evidence="10 11">
    <name type="scientific">Lentilactobacillus kisonensis DSM 19906 = JCM 15041</name>
    <dbReference type="NCBI Taxonomy" id="1423766"/>
    <lineage>
        <taxon>Bacteria</taxon>
        <taxon>Bacillati</taxon>
        <taxon>Bacillota</taxon>
        <taxon>Bacilli</taxon>
        <taxon>Lactobacillales</taxon>
        <taxon>Lactobacillaceae</taxon>
        <taxon>Lentilactobacillus</taxon>
    </lineage>
</organism>
<dbReference type="CDD" id="cd14791">
    <property type="entry name" value="GH36"/>
    <property type="match status" value="1"/>
</dbReference>
<dbReference type="Pfam" id="PF02065">
    <property type="entry name" value="Melibiase"/>
    <property type="match status" value="1"/>
</dbReference>
<evidence type="ECO:0000313" key="11">
    <source>
        <dbReference type="Proteomes" id="UP000051439"/>
    </source>
</evidence>
<dbReference type="EC" id="3.2.1.22" evidence="3 6"/>
<evidence type="ECO:0000256" key="3">
    <source>
        <dbReference type="ARBA" id="ARBA00012755"/>
    </source>
</evidence>
<dbReference type="InterPro" id="IPR031704">
    <property type="entry name" value="Glyco_hydro_36_N"/>
</dbReference>
<protein>
    <recommendedName>
        <fullName evidence="3 6">Alpha-galactosidase</fullName>
        <ecNumber evidence="3 6">3.2.1.22</ecNumber>
    </recommendedName>
</protein>
<dbReference type="AlphaFoldDB" id="A0A0R1P194"/>
<dbReference type="PANTHER" id="PTHR43053:SF3">
    <property type="entry name" value="ALPHA-GALACTOSIDASE C-RELATED"/>
    <property type="match status" value="1"/>
</dbReference>
<dbReference type="PROSITE" id="PS00512">
    <property type="entry name" value="ALPHA_GALACTOSIDASE"/>
    <property type="match status" value="1"/>
</dbReference>
<comment type="similarity">
    <text evidence="2">Belongs to the glycosyl hydrolase 36 family.</text>
</comment>
<dbReference type="PIRSF" id="PIRSF005536">
    <property type="entry name" value="Agal"/>
    <property type="match status" value="1"/>
</dbReference>
<dbReference type="SUPFAM" id="SSF51445">
    <property type="entry name" value="(Trans)glycosidases"/>
    <property type="match status" value="1"/>
</dbReference>
<feature type="domain" description="Glycosyl hydrolase family 36 N-terminal" evidence="9">
    <location>
        <begin position="35"/>
        <end position="289"/>
    </location>
</feature>
<proteinExistence type="inferred from homology"/>
<dbReference type="Gene3D" id="2.70.98.60">
    <property type="entry name" value="alpha-galactosidase from lactobacil brevis"/>
    <property type="match status" value="1"/>
</dbReference>
<dbReference type="PRINTS" id="PR00743">
    <property type="entry name" value="GLHYDRLASE36"/>
</dbReference>
<dbReference type="Gene3D" id="3.20.20.70">
    <property type="entry name" value="Aldolase class I"/>
    <property type="match status" value="1"/>
</dbReference>
<keyword evidence="4 6" id="KW-0378">Hydrolase</keyword>
<dbReference type="InterPro" id="IPR017853">
    <property type="entry name" value="GH"/>
</dbReference>
<gene>
    <name evidence="10" type="ORF">FC98_GL002218</name>
</gene>
<feature type="active site" description="Nucleophile" evidence="7">
    <location>
        <position position="482"/>
    </location>
</feature>
<reference evidence="10 11" key="1">
    <citation type="journal article" date="2015" name="Genome Announc.">
        <title>Expanding the biotechnology potential of lactobacilli through comparative genomics of 213 strains and associated genera.</title>
        <authorList>
            <person name="Sun Z."/>
            <person name="Harris H.M."/>
            <person name="McCann A."/>
            <person name="Guo C."/>
            <person name="Argimon S."/>
            <person name="Zhang W."/>
            <person name="Yang X."/>
            <person name="Jeffery I.B."/>
            <person name="Cooney J.C."/>
            <person name="Kagawa T.F."/>
            <person name="Liu W."/>
            <person name="Song Y."/>
            <person name="Salvetti E."/>
            <person name="Wrobel A."/>
            <person name="Rasinkangas P."/>
            <person name="Parkhill J."/>
            <person name="Rea M.C."/>
            <person name="O'Sullivan O."/>
            <person name="Ritari J."/>
            <person name="Douillard F.P."/>
            <person name="Paul Ross R."/>
            <person name="Yang R."/>
            <person name="Briner A.E."/>
            <person name="Felis G.E."/>
            <person name="de Vos W.M."/>
            <person name="Barrangou R."/>
            <person name="Klaenhammer T.R."/>
            <person name="Caufield P.W."/>
            <person name="Cui Y."/>
            <person name="Zhang H."/>
            <person name="O'Toole P.W."/>
        </authorList>
    </citation>
    <scope>NUCLEOTIDE SEQUENCE [LARGE SCALE GENOMIC DNA]</scope>
    <source>
        <strain evidence="10 11">DSM 19906</strain>
    </source>
</reference>
<dbReference type="GO" id="GO:0004557">
    <property type="term" value="F:alpha-galactosidase activity"/>
    <property type="evidence" value="ECO:0007669"/>
    <property type="project" value="UniProtKB-UniRule"/>
</dbReference>
<keyword evidence="11" id="KW-1185">Reference proteome</keyword>
<dbReference type="FunFam" id="3.20.20.70:FF:000118">
    <property type="entry name" value="Alpha-galactosidase"/>
    <property type="match status" value="1"/>
</dbReference>